<comment type="caution">
    <text evidence="3">The sequence shown here is derived from an EMBL/GenBank/DDBJ whole genome shotgun (WGS) entry which is preliminary data.</text>
</comment>
<dbReference type="Proteomes" id="UP000521872">
    <property type="component" value="Unassembled WGS sequence"/>
</dbReference>
<keyword evidence="4" id="KW-1185">Reference proteome</keyword>
<feature type="compositionally biased region" description="Basic residues" evidence="1">
    <location>
        <begin position="42"/>
        <end position="63"/>
    </location>
</feature>
<evidence type="ECO:0000256" key="1">
    <source>
        <dbReference type="SAM" id="MobiDB-lite"/>
    </source>
</evidence>
<evidence type="ECO:0000313" key="4">
    <source>
        <dbReference type="Proteomes" id="UP000521872"/>
    </source>
</evidence>
<feature type="chain" id="PRO_5034905093" evidence="2">
    <location>
        <begin position="21"/>
        <end position="352"/>
    </location>
</feature>
<sequence length="352" mass="37214">MRSFASLFVFALCFFEVALALPAPMPGNSKAVAKKSAGNKKANVHHTTVPKKKSAATKSKTKSKSSLSKSKTTSSLGSGANAPSCPLKRPAPPGGAKKAAPGGGNKRASPGKGNPKKAPGGKKKKVKRSDDEFGFTTLGRRTGSGSEFLGFHGTTSSTAAQYTSAGRTGKHLPILSSGFNGADAELGPGLYVTDHVETAMFFANSGAASRKLKDASIKPMVCMVEAMTSSAWRTGTPKLWIPHDMVAKSKGGKNDPAILKQQADLATCAGLKPEETVRFSVLDLVNAAAGNKQVTGNQFAIPTTQFNKIYIRSCLDITGKGEKDVLKYFEQQGWPDHDFNSQKLRTDWAIYA</sequence>
<feature type="compositionally biased region" description="Low complexity" evidence="1">
    <location>
        <begin position="94"/>
        <end position="118"/>
    </location>
</feature>
<dbReference type="EMBL" id="JAACJL010000031">
    <property type="protein sequence ID" value="KAF4616810.1"/>
    <property type="molecule type" value="Genomic_DNA"/>
</dbReference>
<organism evidence="3 4">
    <name type="scientific">Agrocybe pediades</name>
    <dbReference type="NCBI Taxonomy" id="84607"/>
    <lineage>
        <taxon>Eukaryota</taxon>
        <taxon>Fungi</taxon>
        <taxon>Dikarya</taxon>
        <taxon>Basidiomycota</taxon>
        <taxon>Agaricomycotina</taxon>
        <taxon>Agaricomycetes</taxon>
        <taxon>Agaricomycetidae</taxon>
        <taxon>Agaricales</taxon>
        <taxon>Agaricineae</taxon>
        <taxon>Strophariaceae</taxon>
        <taxon>Agrocybe</taxon>
    </lineage>
</organism>
<feature type="region of interest" description="Disordered" evidence="1">
    <location>
        <begin position="28"/>
        <end position="139"/>
    </location>
</feature>
<dbReference type="SUPFAM" id="SSF56399">
    <property type="entry name" value="ADP-ribosylation"/>
    <property type="match status" value="1"/>
</dbReference>
<reference evidence="3 4" key="1">
    <citation type="submission" date="2019-12" db="EMBL/GenBank/DDBJ databases">
        <authorList>
            <person name="Floudas D."/>
            <person name="Bentzer J."/>
            <person name="Ahren D."/>
            <person name="Johansson T."/>
            <person name="Persson P."/>
            <person name="Tunlid A."/>
        </authorList>
    </citation>
    <scope>NUCLEOTIDE SEQUENCE [LARGE SCALE GENOMIC DNA]</scope>
    <source>
        <strain evidence="3 4">CBS 102.39</strain>
    </source>
</reference>
<accession>A0A8H4QU86</accession>
<proteinExistence type="predicted"/>
<dbReference type="AlphaFoldDB" id="A0A8H4QU86"/>
<protein>
    <submittedName>
        <fullName evidence="3">Uncharacterized protein</fullName>
    </submittedName>
</protein>
<feature type="compositionally biased region" description="Low complexity" evidence="1">
    <location>
        <begin position="64"/>
        <end position="76"/>
    </location>
</feature>
<keyword evidence="2" id="KW-0732">Signal</keyword>
<evidence type="ECO:0000313" key="3">
    <source>
        <dbReference type="EMBL" id="KAF4616810.1"/>
    </source>
</evidence>
<gene>
    <name evidence="3" type="ORF">D9613_008407</name>
</gene>
<name>A0A8H4QU86_9AGAR</name>
<evidence type="ECO:0000256" key="2">
    <source>
        <dbReference type="SAM" id="SignalP"/>
    </source>
</evidence>
<feature type="signal peptide" evidence="2">
    <location>
        <begin position="1"/>
        <end position="20"/>
    </location>
</feature>